<accession>A0A1E7KNG3</accession>
<gene>
    <name evidence="1" type="ORF">AN216_03015</name>
</gene>
<dbReference type="Proteomes" id="UP000176101">
    <property type="component" value="Unassembled WGS sequence"/>
</dbReference>
<evidence type="ECO:0000313" key="1">
    <source>
        <dbReference type="EMBL" id="OEV05450.1"/>
    </source>
</evidence>
<keyword evidence="2" id="KW-1185">Reference proteome</keyword>
<dbReference type="AlphaFoldDB" id="A0A1E7KNG3"/>
<name>A0A1E7KNG3_9ACTN</name>
<reference evidence="1 2" key="1">
    <citation type="journal article" date="2016" name="Front. Microbiol.">
        <title>Comparative Genomics Analysis of Streptomyces Species Reveals Their Adaptation to the Marine Environment and Their Diversity at the Genomic Level.</title>
        <authorList>
            <person name="Tian X."/>
            <person name="Zhang Z."/>
            <person name="Yang T."/>
            <person name="Chen M."/>
            <person name="Li J."/>
            <person name="Chen F."/>
            <person name="Yang J."/>
            <person name="Li W."/>
            <person name="Zhang B."/>
            <person name="Zhang Z."/>
            <person name="Wu J."/>
            <person name="Zhang C."/>
            <person name="Long L."/>
            <person name="Xiao J."/>
        </authorList>
    </citation>
    <scope>NUCLEOTIDE SEQUENCE [LARGE SCALE GENOMIC DNA]</scope>
    <source>
        <strain evidence="1 2">SCSIO 02100</strain>
    </source>
</reference>
<dbReference type="OrthoDB" id="3231229at2"/>
<proteinExistence type="predicted"/>
<organism evidence="1 2">
    <name type="scientific">Streptomyces oceani</name>
    <dbReference type="NCBI Taxonomy" id="1075402"/>
    <lineage>
        <taxon>Bacteria</taxon>
        <taxon>Bacillati</taxon>
        <taxon>Actinomycetota</taxon>
        <taxon>Actinomycetes</taxon>
        <taxon>Kitasatosporales</taxon>
        <taxon>Streptomycetaceae</taxon>
        <taxon>Streptomyces</taxon>
    </lineage>
</organism>
<dbReference type="EMBL" id="LJGU01000097">
    <property type="protein sequence ID" value="OEV05450.1"/>
    <property type="molecule type" value="Genomic_DNA"/>
</dbReference>
<evidence type="ECO:0000313" key="2">
    <source>
        <dbReference type="Proteomes" id="UP000176101"/>
    </source>
</evidence>
<dbReference type="RefSeq" id="WP_070195015.1">
    <property type="nucleotide sequence ID" value="NZ_LJGU01000097.1"/>
</dbReference>
<dbReference type="STRING" id="1075402.AN216_03015"/>
<sequence>MIADAWLSNVEALAQAASRNAPACEGALSAASRAVERIGTEAPPWPWVFTFSEAKVATNRAACGERLGLPKWAGSESLVGLVEQLLAVWDGQPSRGYGGTAEVVAYARRMGVPVTVLWPEGATRD</sequence>
<protein>
    <submittedName>
        <fullName evidence="1">Uncharacterized protein</fullName>
    </submittedName>
</protein>
<comment type="caution">
    <text evidence="1">The sequence shown here is derived from an EMBL/GenBank/DDBJ whole genome shotgun (WGS) entry which is preliminary data.</text>
</comment>